<dbReference type="AlphaFoldDB" id="A0A1I2EFI2"/>
<gene>
    <name evidence="1" type="ORF">SAMN05216283_10287</name>
</gene>
<dbReference type="Proteomes" id="UP000198964">
    <property type="component" value="Unassembled WGS sequence"/>
</dbReference>
<keyword evidence="2" id="KW-1185">Reference proteome</keyword>
<evidence type="ECO:0000313" key="1">
    <source>
        <dbReference type="EMBL" id="SFE91814.1"/>
    </source>
</evidence>
<organism evidence="1 2">
    <name type="scientific">Sunxiuqinia elliptica</name>
    <dbReference type="NCBI Taxonomy" id="655355"/>
    <lineage>
        <taxon>Bacteria</taxon>
        <taxon>Pseudomonadati</taxon>
        <taxon>Bacteroidota</taxon>
        <taxon>Bacteroidia</taxon>
        <taxon>Marinilabiliales</taxon>
        <taxon>Prolixibacteraceae</taxon>
        <taxon>Sunxiuqinia</taxon>
    </lineage>
</organism>
<name>A0A1I2EFI2_9BACT</name>
<dbReference type="RefSeq" id="WP_093918774.1">
    <property type="nucleotide sequence ID" value="NZ_FONW01000002.1"/>
</dbReference>
<proteinExistence type="predicted"/>
<sequence length="76" mass="9092">MKNIRNMRELRLKRQSLTYKLHHLEDQLKSQSDRTVHAFTGYVRDLAFETGMKIAVGLLLRYRKKAKSKKENEKED</sequence>
<accession>A0A1I2EFI2</accession>
<protein>
    <submittedName>
        <fullName evidence="1">Uncharacterized protein</fullName>
    </submittedName>
</protein>
<reference evidence="1 2" key="1">
    <citation type="submission" date="2016-10" db="EMBL/GenBank/DDBJ databases">
        <authorList>
            <person name="de Groot N.N."/>
        </authorList>
    </citation>
    <scope>NUCLEOTIDE SEQUENCE [LARGE SCALE GENOMIC DNA]</scope>
    <source>
        <strain evidence="1 2">CGMCC 1.9156</strain>
    </source>
</reference>
<evidence type="ECO:0000313" key="2">
    <source>
        <dbReference type="Proteomes" id="UP000198964"/>
    </source>
</evidence>
<dbReference type="EMBL" id="FONW01000002">
    <property type="protein sequence ID" value="SFE91814.1"/>
    <property type="molecule type" value="Genomic_DNA"/>
</dbReference>
<dbReference type="STRING" id="655355.SAMN05216283_10287"/>